<comment type="caution">
    <text evidence="3">The sequence shown here is derived from an EMBL/GenBank/DDBJ whole genome shotgun (WGS) entry which is preliminary data.</text>
</comment>
<dbReference type="InterPro" id="IPR024618">
    <property type="entry name" value="DUF3857"/>
</dbReference>
<protein>
    <submittedName>
        <fullName evidence="3">DUF3857 domain-containing protein</fullName>
    </submittedName>
</protein>
<dbReference type="Gene3D" id="2.60.40.3140">
    <property type="match status" value="1"/>
</dbReference>
<proteinExistence type="predicted"/>
<keyword evidence="4" id="KW-1185">Reference proteome</keyword>
<reference evidence="3 4" key="1">
    <citation type="submission" date="2021-03" db="EMBL/GenBank/DDBJ databases">
        <title>Fibrella sp. HMF5036 genome sequencing and assembly.</title>
        <authorList>
            <person name="Kang H."/>
            <person name="Kim H."/>
            <person name="Bae S."/>
            <person name="Joh K."/>
        </authorList>
    </citation>
    <scope>NUCLEOTIDE SEQUENCE [LARGE SCALE GENOMIC DNA]</scope>
    <source>
        <strain evidence="3 4">HMF5036</strain>
    </source>
</reference>
<dbReference type="Proteomes" id="UP000664795">
    <property type="component" value="Unassembled WGS sequence"/>
</dbReference>
<dbReference type="AlphaFoldDB" id="A0A939G4Y6"/>
<gene>
    <name evidence="3" type="ORF">J2I48_05865</name>
</gene>
<dbReference type="Pfam" id="PF12969">
    <property type="entry name" value="DUF3857"/>
    <property type="match status" value="1"/>
</dbReference>
<dbReference type="Gene3D" id="2.60.120.1130">
    <property type="match status" value="1"/>
</dbReference>
<dbReference type="EMBL" id="JAFMYU010000003">
    <property type="protein sequence ID" value="MBO0930510.1"/>
    <property type="molecule type" value="Genomic_DNA"/>
</dbReference>
<accession>A0A939G4Y6</accession>
<feature type="signal peptide" evidence="1">
    <location>
        <begin position="1"/>
        <end position="18"/>
    </location>
</feature>
<evidence type="ECO:0000259" key="2">
    <source>
        <dbReference type="Pfam" id="PF12969"/>
    </source>
</evidence>
<dbReference type="RefSeq" id="WP_207334468.1">
    <property type="nucleotide sequence ID" value="NZ_JAFMYU010000003.1"/>
</dbReference>
<keyword evidence="1" id="KW-0732">Signal</keyword>
<evidence type="ECO:0000313" key="3">
    <source>
        <dbReference type="EMBL" id="MBO0930510.1"/>
    </source>
</evidence>
<evidence type="ECO:0000313" key="4">
    <source>
        <dbReference type="Proteomes" id="UP000664795"/>
    </source>
</evidence>
<feature type="domain" description="DUF3857" evidence="2">
    <location>
        <begin position="55"/>
        <end position="217"/>
    </location>
</feature>
<organism evidence="3 4">
    <name type="scientific">Fibrella aquatilis</name>
    <dbReference type="NCBI Taxonomy" id="2817059"/>
    <lineage>
        <taxon>Bacteria</taxon>
        <taxon>Pseudomonadati</taxon>
        <taxon>Bacteroidota</taxon>
        <taxon>Cytophagia</taxon>
        <taxon>Cytophagales</taxon>
        <taxon>Spirosomataceae</taxon>
        <taxon>Fibrella</taxon>
    </lineage>
</organism>
<evidence type="ECO:0000256" key="1">
    <source>
        <dbReference type="SAM" id="SignalP"/>
    </source>
</evidence>
<sequence>MKQLVFLLAWLSALSLQAQSDNWAVSAIPANMLRNADAVLRMDELSYVVTSPTEAVHRVRQVITILNEKADSKARLVVPYDKFSKVTDIEGAIFDATGKQVKRLKRAEINDYAYSQDNYADDSRYKVAEFSRQLAYPYTVEFRYEVSSRNLMFYPTWQPQDDERFSVIRSRFTVDVPAHMPLRYKEANLTRPLAKQPSSEVKAGQLYTWQLDTLAAVEVEPMAPSLAERVPTVYTAPGQFEVQDYTGTFASWKDVGAFYYALNKGRDALPEAVRQQVQTLVAGQKTVPGKVKTIYEYLQKQARYISIQLGIGGWQTIEASRVAQTHYGDCKALTNYAKALLGVAGIPAYEALVKAGDTAPDIRTDLPGFQFNHVFLCVPNNRDTLWLECTSQHSPVGYVGDFTGNRHVLLVTPDGGKLVTTPTYTPDQNRQQRLVTVTLTPDGAATARVRTYYTGLQQEPYAEVLHSMTHDQQRDWLIKTTNMPSFELTDFGFVETKAVIPAVAETMTLATRRWASPSGTRLFLPLNMLSAVGPAPVLTRPRQTPVVLKYTYDFEDTDTVRYTLPDGYAPEYTLAPMTLEAKFGTYQARADVQGNQLVYTRRLRMHRGRYPAEAYTEYAEFRKKIAKADKTQLVLIKKEIATAAPK</sequence>
<feature type="chain" id="PRO_5036776375" evidence="1">
    <location>
        <begin position="19"/>
        <end position="646"/>
    </location>
</feature>
<name>A0A939G4Y6_9BACT</name>
<dbReference type="Gene3D" id="3.10.620.30">
    <property type="match status" value="1"/>
</dbReference>